<dbReference type="Proteomes" id="UP001621706">
    <property type="component" value="Unassembled WGS sequence"/>
</dbReference>
<dbReference type="InterPro" id="IPR051091">
    <property type="entry name" value="O-Glucosyltr/Glycosyltrsf_90"/>
</dbReference>
<evidence type="ECO:0000259" key="2">
    <source>
        <dbReference type="SMART" id="SM00672"/>
    </source>
</evidence>
<dbReference type="RefSeq" id="WP_235819353.1">
    <property type="nucleotide sequence ID" value="NZ_JAZGZP010000013.1"/>
</dbReference>
<dbReference type="SMART" id="SM00672">
    <property type="entry name" value="CAP10"/>
    <property type="match status" value="1"/>
</dbReference>
<dbReference type="GeneID" id="96798720"/>
<dbReference type="InterPro" id="IPR006598">
    <property type="entry name" value="CAP10"/>
</dbReference>
<dbReference type="PANTHER" id="PTHR12203:SF35">
    <property type="entry name" value="PROTEIN O-GLUCOSYLTRANSFERASE 1"/>
    <property type="match status" value="1"/>
</dbReference>
<accession>A0ABW8P9I2</accession>
<dbReference type="PANTHER" id="PTHR12203">
    <property type="entry name" value="KDEL LYS-ASP-GLU-LEU CONTAINING - RELATED"/>
    <property type="match status" value="1"/>
</dbReference>
<reference evidence="3 4" key="1">
    <citation type="submission" date="2024-02" db="EMBL/GenBank/DDBJ databases">
        <title>Comparative Genomic Analysis of Flavobacterium Species Causing Columnaris Disease of Freshwater Fish in Thailand: Insights into Virulence and Resistance Mechanisms.</title>
        <authorList>
            <person name="Nguyen D."/>
            <person name="Chokmangmeepisarn P."/>
            <person name="Khianchaikhan K."/>
            <person name="Morishita M."/>
            <person name="Bunnoy A."/>
            <person name="Rodkhum C."/>
        </authorList>
    </citation>
    <scope>NUCLEOTIDE SEQUENCE [LARGE SCALE GENOMIC DNA]</scope>
    <source>
        <strain evidence="3 4">CNRT2201</strain>
    </source>
</reference>
<dbReference type="GO" id="GO:0016740">
    <property type="term" value="F:transferase activity"/>
    <property type="evidence" value="ECO:0007669"/>
    <property type="project" value="UniProtKB-KW"/>
</dbReference>
<dbReference type="Pfam" id="PF05686">
    <property type="entry name" value="Glyco_transf_90"/>
    <property type="match status" value="1"/>
</dbReference>
<sequence>MYFYEINSSYMNLNFLFNSGKNPKWKYYLNNIILNSLPKSIFRDQYYKIINDFNSRTDKDYILERVNYYNKLNKNKDLASNAKKLKENKIDKAGSVYYYDTEFITRYFNPSLKFFTCYGDIIDIPKEPSILKSRPILGNNENSVLLNLDKVRHFIFLNDNKIFETKLNKVIFRGKIIGKQQRVTFMNTFFDNPLFDLGDVSKHITKKEWKVPKKTLWEHLDYKFIMALEGNDVASNLKWVMSSNSIAVMPKPTYETWFMEGKLIPDVHYIEINSDFSNLEEKINYYIENPSEANKIIQNANAYCQQFLDLKREKIIGLLVMKKYFEKTNQI</sequence>
<proteinExistence type="predicted"/>
<gene>
    <name evidence="3" type="ORF">V3I07_09905</name>
</gene>
<keyword evidence="1 3" id="KW-0808">Transferase</keyword>
<evidence type="ECO:0000256" key="1">
    <source>
        <dbReference type="ARBA" id="ARBA00022679"/>
    </source>
</evidence>
<comment type="caution">
    <text evidence="3">The sequence shown here is derived from an EMBL/GenBank/DDBJ whole genome shotgun (WGS) entry which is preliminary data.</text>
</comment>
<organism evidence="3 4">
    <name type="scientific">Flavobacterium oreochromis</name>
    <dbReference type="NCBI Taxonomy" id="2906078"/>
    <lineage>
        <taxon>Bacteria</taxon>
        <taxon>Pseudomonadati</taxon>
        <taxon>Bacteroidota</taxon>
        <taxon>Flavobacteriia</taxon>
        <taxon>Flavobacteriales</taxon>
        <taxon>Flavobacteriaceae</taxon>
        <taxon>Flavobacterium</taxon>
    </lineage>
</organism>
<keyword evidence="4" id="KW-1185">Reference proteome</keyword>
<feature type="domain" description="Glycosyl transferase CAP10" evidence="2">
    <location>
        <begin position="110"/>
        <end position="325"/>
    </location>
</feature>
<name>A0ABW8P9I2_9FLAO</name>
<dbReference type="EMBL" id="JAZGZP010000013">
    <property type="protein sequence ID" value="MFK7001206.1"/>
    <property type="molecule type" value="Genomic_DNA"/>
</dbReference>
<protein>
    <submittedName>
        <fullName evidence="3">Glycosyl transferase family 90</fullName>
    </submittedName>
</protein>
<evidence type="ECO:0000313" key="3">
    <source>
        <dbReference type="EMBL" id="MFK7001206.1"/>
    </source>
</evidence>
<evidence type="ECO:0000313" key="4">
    <source>
        <dbReference type="Proteomes" id="UP001621706"/>
    </source>
</evidence>